<name>A0A7W9HFG6_9PSEU</name>
<proteinExistence type="predicted"/>
<dbReference type="InterPro" id="IPR036188">
    <property type="entry name" value="FAD/NAD-bd_sf"/>
</dbReference>
<dbReference type="SUPFAM" id="SSF51905">
    <property type="entry name" value="FAD/NAD(P)-binding domain"/>
    <property type="match status" value="1"/>
</dbReference>
<sequence length="373" mass="40763">MHHQVGDEPILVAGAGLSGLSVVAHIAAARIPVPVTLVDDGSRDLDTMTWSSWSDHPGLLDDAVTRSYDRIAVHVGGRSRVLGLGAYRYRVVRGHDLHAVIRRLVGTTVTFRRGHVEAIHGGNVVVDGEDLPARWVLDSALGHPRHPRADARLAFRGWHVRTEQPVFVPDLPTLFDFRTRQLGGASFMYVLPVDRHHGLVEHTSFVPPDGYADTPRQQEALGEYVREVLDARGFEIESEEAATLPLTAAPAPRRYGNALTIGTQAGMVKASPGYGYERVQADSAAIARSLRRHGHPFDIPTPPPRFRLYDGALLDLVIRDPSTMERAFSVLFRHATAEPALRFLDEGTAVPDEVSLFATMSEAGAFIVALAGR</sequence>
<dbReference type="EC" id="5.5.1.19" evidence="1"/>
<gene>
    <name evidence="1" type="ORF">F4560_000978</name>
</gene>
<dbReference type="AlphaFoldDB" id="A0A7W9HFG6"/>
<reference evidence="1 2" key="1">
    <citation type="submission" date="2020-08" db="EMBL/GenBank/DDBJ databases">
        <title>Sequencing the genomes of 1000 actinobacteria strains.</title>
        <authorList>
            <person name="Klenk H.-P."/>
        </authorList>
    </citation>
    <scope>NUCLEOTIDE SEQUENCE [LARGE SCALE GENOMIC DNA]</scope>
    <source>
        <strain evidence="1 2">DSM 45486</strain>
    </source>
</reference>
<dbReference type="RefSeq" id="WP_184916765.1">
    <property type="nucleotide sequence ID" value="NZ_JACHMO010000001.1"/>
</dbReference>
<dbReference type="Proteomes" id="UP000552097">
    <property type="component" value="Unassembled WGS sequence"/>
</dbReference>
<evidence type="ECO:0000313" key="1">
    <source>
        <dbReference type="EMBL" id="MBB5801210.1"/>
    </source>
</evidence>
<protein>
    <submittedName>
        <fullName evidence="1">Lycopene beta-cyclase</fullName>
        <ecNumber evidence="1">5.5.1.19</ecNumber>
    </submittedName>
</protein>
<accession>A0A7W9HFG6</accession>
<comment type="caution">
    <text evidence="1">The sequence shown here is derived from an EMBL/GenBank/DDBJ whole genome shotgun (WGS) entry which is preliminary data.</text>
</comment>
<dbReference type="Pfam" id="PF05834">
    <property type="entry name" value="Lycopene_cycl"/>
    <property type="match status" value="1"/>
</dbReference>
<dbReference type="EMBL" id="JACHMO010000001">
    <property type="protein sequence ID" value="MBB5801210.1"/>
    <property type="molecule type" value="Genomic_DNA"/>
</dbReference>
<organism evidence="1 2">
    <name type="scientific">Saccharothrix ecbatanensis</name>
    <dbReference type="NCBI Taxonomy" id="1105145"/>
    <lineage>
        <taxon>Bacteria</taxon>
        <taxon>Bacillati</taxon>
        <taxon>Actinomycetota</taxon>
        <taxon>Actinomycetes</taxon>
        <taxon>Pseudonocardiales</taxon>
        <taxon>Pseudonocardiaceae</taxon>
        <taxon>Saccharothrix</taxon>
    </lineage>
</organism>
<keyword evidence="1" id="KW-0413">Isomerase</keyword>
<keyword evidence="2" id="KW-1185">Reference proteome</keyword>
<dbReference type="GO" id="GO:0016853">
    <property type="term" value="F:isomerase activity"/>
    <property type="evidence" value="ECO:0007669"/>
    <property type="project" value="UniProtKB-KW"/>
</dbReference>
<evidence type="ECO:0000313" key="2">
    <source>
        <dbReference type="Proteomes" id="UP000552097"/>
    </source>
</evidence>